<keyword evidence="7" id="KW-0813">Transport</keyword>
<dbReference type="Pfam" id="PF02472">
    <property type="entry name" value="ExbD"/>
    <property type="match status" value="1"/>
</dbReference>
<evidence type="ECO:0000256" key="5">
    <source>
        <dbReference type="ARBA" id="ARBA00022989"/>
    </source>
</evidence>
<evidence type="ECO:0000256" key="4">
    <source>
        <dbReference type="ARBA" id="ARBA00022692"/>
    </source>
</evidence>
<comment type="similarity">
    <text evidence="2 7">Belongs to the ExbD/TolR family.</text>
</comment>
<gene>
    <name evidence="9" type="ORF">NYR54_03870</name>
</gene>
<keyword evidence="5 8" id="KW-1133">Transmembrane helix</keyword>
<dbReference type="GO" id="GO:0015031">
    <property type="term" value="P:protein transport"/>
    <property type="evidence" value="ECO:0007669"/>
    <property type="project" value="UniProtKB-KW"/>
</dbReference>
<comment type="subcellular location">
    <subcellularLocation>
        <location evidence="1">Cell membrane</location>
        <topology evidence="1">Single-pass membrane protein</topology>
    </subcellularLocation>
    <subcellularLocation>
        <location evidence="7">Cell membrane</location>
        <topology evidence="7">Single-pass type II membrane protein</topology>
    </subcellularLocation>
</comment>
<dbReference type="RefSeq" id="WP_261514197.1">
    <property type="nucleotide sequence ID" value="NZ_JAODNV010000005.1"/>
</dbReference>
<evidence type="ECO:0000256" key="2">
    <source>
        <dbReference type="ARBA" id="ARBA00005811"/>
    </source>
</evidence>
<proteinExistence type="inferred from homology"/>
<keyword evidence="3" id="KW-1003">Cell membrane</keyword>
<dbReference type="GO" id="GO:0005886">
    <property type="term" value="C:plasma membrane"/>
    <property type="evidence" value="ECO:0007669"/>
    <property type="project" value="UniProtKB-SubCell"/>
</dbReference>
<evidence type="ECO:0000313" key="9">
    <source>
        <dbReference type="EMBL" id="MCT8989437.1"/>
    </source>
</evidence>
<dbReference type="GO" id="GO:0022857">
    <property type="term" value="F:transmembrane transporter activity"/>
    <property type="evidence" value="ECO:0007669"/>
    <property type="project" value="InterPro"/>
</dbReference>
<keyword evidence="6 8" id="KW-0472">Membrane</keyword>
<reference evidence="9" key="1">
    <citation type="submission" date="2022-08" db="EMBL/GenBank/DDBJ databases">
        <title>Chelativorans sichuanense sp. nov., a paraffin oil-degrading bacterium isolated from a mixture of oil-based drill cuttings and paddy soil.</title>
        <authorList>
            <person name="Yu J."/>
            <person name="Liu H."/>
            <person name="Chen Q."/>
        </authorList>
    </citation>
    <scope>NUCLEOTIDE SEQUENCE</scope>
    <source>
        <strain evidence="9">SCAU 2101</strain>
    </source>
</reference>
<keyword evidence="4 7" id="KW-0812">Transmembrane</keyword>
<keyword evidence="10" id="KW-1185">Reference proteome</keyword>
<keyword evidence="7" id="KW-0653">Protein transport</keyword>
<evidence type="ECO:0000256" key="8">
    <source>
        <dbReference type="SAM" id="Phobius"/>
    </source>
</evidence>
<sequence>MLRLSRPLPPRQREGTIALINVVFLMLIFFLIAGTLAPPMEAEIRLIETVMAEQTELPHTLFVTSEGELREGGRTVDPASYVASLKAQGGETEGIEVKLAADRELPAVRLIDIVRALRESGADKVSIITERSTE</sequence>
<dbReference type="PANTHER" id="PTHR30558">
    <property type="entry name" value="EXBD MEMBRANE COMPONENT OF PMF-DRIVEN MACROMOLECULE IMPORT SYSTEM"/>
    <property type="match status" value="1"/>
</dbReference>
<evidence type="ECO:0000256" key="6">
    <source>
        <dbReference type="ARBA" id="ARBA00023136"/>
    </source>
</evidence>
<name>A0A9X3B5X5_9HYPH</name>
<dbReference type="EMBL" id="JAODNV010000005">
    <property type="protein sequence ID" value="MCT8989437.1"/>
    <property type="molecule type" value="Genomic_DNA"/>
</dbReference>
<comment type="caution">
    <text evidence="9">The sequence shown here is derived from an EMBL/GenBank/DDBJ whole genome shotgun (WGS) entry which is preliminary data.</text>
</comment>
<dbReference type="InterPro" id="IPR003400">
    <property type="entry name" value="ExbD"/>
</dbReference>
<dbReference type="Proteomes" id="UP001149009">
    <property type="component" value="Unassembled WGS sequence"/>
</dbReference>
<dbReference type="AlphaFoldDB" id="A0A9X3B5X5"/>
<organism evidence="9 10">
    <name type="scientific">Chelativorans petroleitrophicus</name>
    <dbReference type="NCBI Taxonomy" id="2975484"/>
    <lineage>
        <taxon>Bacteria</taxon>
        <taxon>Pseudomonadati</taxon>
        <taxon>Pseudomonadota</taxon>
        <taxon>Alphaproteobacteria</taxon>
        <taxon>Hyphomicrobiales</taxon>
        <taxon>Phyllobacteriaceae</taxon>
        <taxon>Chelativorans</taxon>
    </lineage>
</organism>
<feature type="transmembrane region" description="Helical" evidence="8">
    <location>
        <begin position="15"/>
        <end position="37"/>
    </location>
</feature>
<evidence type="ECO:0000256" key="1">
    <source>
        <dbReference type="ARBA" id="ARBA00004162"/>
    </source>
</evidence>
<evidence type="ECO:0000256" key="7">
    <source>
        <dbReference type="RuleBase" id="RU003879"/>
    </source>
</evidence>
<evidence type="ECO:0000313" key="10">
    <source>
        <dbReference type="Proteomes" id="UP001149009"/>
    </source>
</evidence>
<protein>
    <submittedName>
        <fullName evidence="9">Biopolymer transporter ExbD</fullName>
    </submittedName>
</protein>
<evidence type="ECO:0000256" key="3">
    <source>
        <dbReference type="ARBA" id="ARBA00022475"/>
    </source>
</evidence>
<accession>A0A9X3B5X5</accession>